<evidence type="ECO:0000313" key="3">
    <source>
        <dbReference type="Proteomes" id="UP001589688"/>
    </source>
</evidence>
<feature type="signal peptide" evidence="1">
    <location>
        <begin position="1"/>
        <end position="34"/>
    </location>
</feature>
<evidence type="ECO:0000313" key="2">
    <source>
        <dbReference type="EMBL" id="MFB9897916.1"/>
    </source>
</evidence>
<name>A0ABV5ZKJ3_9BACT</name>
<accession>A0ABV5ZKJ3</accession>
<proteinExistence type="predicted"/>
<keyword evidence="1" id="KW-0732">Signal</keyword>
<protein>
    <submittedName>
        <fullName evidence="2">DUF4831 family protein</fullName>
    </submittedName>
</protein>
<dbReference type="Proteomes" id="UP001589688">
    <property type="component" value="Unassembled WGS sequence"/>
</dbReference>
<dbReference type="EMBL" id="JBHLZF010000002">
    <property type="protein sequence ID" value="MFB9897916.1"/>
    <property type="molecule type" value="Genomic_DNA"/>
</dbReference>
<reference evidence="2 3" key="1">
    <citation type="submission" date="2024-09" db="EMBL/GenBank/DDBJ databases">
        <authorList>
            <person name="Sun Q."/>
            <person name="Mori K."/>
        </authorList>
    </citation>
    <scope>NUCLEOTIDE SEQUENCE [LARGE SCALE GENOMIC DNA]</scope>
    <source>
        <strain evidence="2 3">ATCC 51272</strain>
    </source>
</reference>
<feature type="chain" id="PRO_5045376227" evidence="1">
    <location>
        <begin position="35"/>
        <end position="363"/>
    </location>
</feature>
<keyword evidence="3" id="KW-1185">Reference proteome</keyword>
<dbReference type="RefSeq" id="WP_005844067.1">
    <property type="nucleotide sequence ID" value="NZ_JADU01000001.1"/>
</dbReference>
<dbReference type="Pfam" id="PF16115">
    <property type="entry name" value="DUF4831"/>
    <property type="match status" value="1"/>
</dbReference>
<evidence type="ECO:0000256" key="1">
    <source>
        <dbReference type="SAM" id="SignalP"/>
    </source>
</evidence>
<gene>
    <name evidence="2" type="ORF">ACFFK8_08930</name>
</gene>
<comment type="caution">
    <text evidence="2">The sequence shown here is derived from an EMBL/GenBank/DDBJ whole genome shotgun (WGS) entry which is preliminary data.</text>
</comment>
<organism evidence="2 3">
    <name type="scientific">Hallella seregens ATCC 51272</name>
    <dbReference type="NCBI Taxonomy" id="1336250"/>
    <lineage>
        <taxon>Bacteria</taxon>
        <taxon>Pseudomonadati</taxon>
        <taxon>Bacteroidota</taxon>
        <taxon>Bacteroidia</taxon>
        <taxon>Bacteroidales</taxon>
        <taxon>Prevotellaceae</taxon>
        <taxon>Hallella</taxon>
    </lineage>
</organism>
<sequence>MDMTDKKTTPCFGTRVLAGLLILSASTVPTSLQAQSVEGTSYYLPKTALRYTIQVEKTTYTAGRLAPYARRYLKQDVEQNSATSYRIIGITTDRLALPDTSKRFQLTTDKKYSIHKVCRASNGQLLAINAEAEPAATPQPTFTPAPKPQPVNPNDFMSEDILNAGNPAKMAELTAREIYDIRESRNQLNRGEADFMPKDGAQLRIMLANLDKQEQALRSLFEGTVTKDTTWTSIDFTPTAEGRSLLFRFSQHYGLTSTDDLGGSPYYIQVEDLHTVAPPTPIAPGEKKEDKNDIGLRVCQPGRIRLTVSDSQQQMLATDEVLAPQFGTTESLSGELFGKKQSTRIVLSPLTGSVKAIESFTQN</sequence>
<dbReference type="InterPro" id="IPR032265">
    <property type="entry name" value="DUF4831"/>
</dbReference>